<keyword evidence="4 9" id="KW-0808">Transferase</keyword>
<dbReference type="GO" id="GO:0046316">
    <property type="term" value="F:gluconokinase activity"/>
    <property type="evidence" value="ECO:0007669"/>
    <property type="project" value="UniProtKB-EC"/>
</dbReference>
<evidence type="ECO:0000256" key="9">
    <source>
        <dbReference type="RuleBase" id="RU363066"/>
    </source>
</evidence>
<dbReference type="PANTHER" id="PTHR43442:SF3">
    <property type="entry name" value="GLUCONOKINASE-RELATED"/>
    <property type="match status" value="1"/>
</dbReference>
<evidence type="ECO:0000256" key="5">
    <source>
        <dbReference type="ARBA" id="ARBA00022741"/>
    </source>
</evidence>
<evidence type="ECO:0000256" key="6">
    <source>
        <dbReference type="ARBA" id="ARBA00022777"/>
    </source>
</evidence>
<evidence type="ECO:0000256" key="2">
    <source>
        <dbReference type="ARBA" id="ARBA00008420"/>
    </source>
</evidence>
<keyword evidence="5 9" id="KW-0547">Nucleotide-binding</keyword>
<dbReference type="PANTHER" id="PTHR43442">
    <property type="entry name" value="GLUCONOKINASE-RELATED"/>
    <property type="match status" value="1"/>
</dbReference>
<dbReference type="CDD" id="cd02021">
    <property type="entry name" value="GntK"/>
    <property type="match status" value="1"/>
</dbReference>
<comment type="pathway">
    <text evidence="1">Carbohydrate acid metabolism.</text>
</comment>
<keyword evidence="6 9" id="KW-0418">Kinase</keyword>
<reference evidence="10 11" key="1">
    <citation type="submission" date="2018-01" db="EMBL/GenBank/DDBJ databases">
        <title>Genomic Encyclopedia of Archaeal and Bacterial Type Strains, Phase II (KMG-II): from individual species to whole genera.</title>
        <authorList>
            <person name="Goeker M."/>
        </authorList>
    </citation>
    <scope>NUCLEOTIDE SEQUENCE [LARGE SCALE GENOMIC DNA]</scope>
    <source>
        <strain evidence="10 11">DSM 12048</strain>
    </source>
</reference>
<sequence length="181" mass="19671">MNSGIMDNRPILVMGICGVGKSTIAKALADRLGATFIEADAFHAPEAIARMAAGQPLSDDMRWDWLDRLGAAVRSCEGRAVLACSALARVHRDRLRRHAGPFDIVFLHGDRELIAARMRARRNHYMPVSLIDSQLATLQPPDPETENALWIDVALPVDAILTTALSALEQPHSLSGGGETR</sequence>
<name>A0A2S5JHJ7_9RHOB</name>
<organism evidence="10 11">
    <name type="scientific">Albidovulum inexpectatum</name>
    <dbReference type="NCBI Taxonomy" id="196587"/>
    <lineage>
        <taxon>Bacteria</taxon>
        <taxon>Pseudomonadati</taxon>
        <taxon>Pseudomonadota</taxon>
        <taxon>Alphaproteobacteria</taxon>
        <taxon>Rhodobacterales</taxon>
        <taxon>Paracoccaceae</taxon>
        <taxon>Albidovulum</taxon>
    </lineage>
</organism>
<protein>
    <recommendedName>
        <fullName evidence="3 9">Gluconokinase</fullName>
        <ecNumber evidence="3 9">2.7.1.12</ecNumber>
    </recommendedName>
</protein>
<dbReference type="NCBIfam" id="TIGR01313">
    <property type="entry name" value="therm_gnt_kin"/>
    <property type="match status" value="1"/>
</dbReference>
<evidence type="ECO:0000313" key="11">
    <source>
        <dbReference type="Proteomes" id="UP000239736"/>
    </source>
</evidence>
<dbReference type="SUPFAM" id="SSF52540">
    <property type="entry name" value="P-loop containing nucleoside triphosphate hydrolases"/>
    <property type="match status" value="1"/>
</dbReference>
<keyword evidence="11" id="KW-1185">Reference proteome</keyword>
<dbReference type="AlphaFoldDB" id="A0A2S5JHJ7"/>
<evidence type="ECO:0000256" key="8">
    <source>
        <dbReference type="ARBA" id="ARBA00048090"/>
    </source>
</evidence>
<dbReference type="EMBL" id="PRDS01000004">
    <property type="protein sequence ID" value="PPB80851.1"/>
    <property type="molecule type" value="Genomic_DNA"/>
</dbReference>
<dbReference type="GO" id="GO:0005737">
    <property type="term" value="C:cytoplasm"/>
    <property type="evidence" value="ECO:0007669"/>
    <property type="project" value="TreeGrafter"/>
</dbReference>
<evidence type="ECO:0000256" key="4">
    <source>
        <dbReference type="ARBA" id="ARBA00022679"/>
    </source>
</evidence>
<evidence type="ECO:0000256" key="7">
    <source>
        <dbReference type="ARBA" id="ARBA00022840"/>
    </source>
</evidence>
<dbReference type="Pfam" id="PF13671">
    <property type="entry name" value="AAA_33"/>
    <property type="match status" value="1"/>
</dbReference>
<comment type="catalytic activity">
    <reaction evidence="8 9">
        <text>D-gluconate + ATP = 6-phospho-D-gluconate + ADP + H(+)</text>
        <dbReference type="Rhea" id="RHEA:19433"/>
        <dbReference type="ChEBI" id="CHEBI:15378"/>
        <dbReference type="ChEBI" id="CHEBI:18391"/>
        <dbReference type="ChEBI" id="CHEBI:30616"/>
        <dbReference type="ChEBI" id="CHEBI:58759"/>
        <dbReference type="ChEBI" id="CHEBI:456216"/>
        <dbReference type="EC" id="2.7.1.12"/>
    </reaction>
</comment>
<proteinExistence type="inferred from homology"/>
<evidence type="ECO:0000256" key="3">
    <source>
        <dbReference type="ARBA" id="ARBA00012054"/>
    </source>
</evidence>
<dbReference type="InterPro" id="IPR027417">
    <property type="entry name" value="P-loop_NTPase"/>
</dbReference>
<dbReference type="Gene3D" id="3.40.50.300">
    <property type="entry name" value="P-loop containing nucleotide triphosphate hydrolases"/>
    <property type="match status" value="1"/>
</dbReference>
<comment type="caution">
    <text evidence="10">The sequence shown here is derived from an EMBL/GenBank/DDBJ whole genome shotgun (WGS) entry which is preliminary data.</text>
</comment>
<dbReference type="GO" id="GO:0005524">
    <property type="term" value="F:ATP binding"/>
    <property type="evidence" value="ECO:0007669"/>
    <property type="project" value="UniProtKB-KW"/>
</dbReference>
<comment type="similarity">
    <text evidence="2 9">Belongs to the gluconokinase GntK/GntV family.</text>
</comment>
<dbReference type="Proteomes" id="UP000239736">
    <property type="component" value="Unassembled WGS sequence"/>
</dbReference>
<keyword evidence="7 9" id="KW-0067">ATP-binding</keyword>
<dbReference type="RefSeq" id="WP_245873115.1">
    <property type="nucleotide sequence ID" value="NZ_PRDS01000004.1"/>
</dbReference>
<gene>
    <name evidence="10" type="ORF">LV82_01584</name>
</gene>
<dbReference type="GO" id="GO:0005975">
    <property type="term" value="P:carbohydrate metabolic process"/>
    <property type="evidence" value="ECO:0007669"/>
    <property type="project" value="InterPro"/>
</dbReference>
<evidence type="ECO:0000256" key="1">
    <source>
        <dbReference type="ARBA" id="ARBA00004761"/>
    </source>
</evidence>
<accession>A0A2S5JHJ7</accession>
<dbReference type="EC" id="2.7.1.12" evidence="3 9"/>
<evidence type="ECO:0000313" key="10">
    <source>
        <dbReference type="EMBL" id="PPB80851.1"/>
    </source>
</evidence>
<dbReference type="InterPro" id="IPR006001">
    <property type="entry name" value="Therm_gnt_kin"/>
</dbReference>